<protein>
    <recommendedName>
        <fullName evidence="6">AN1-type domain-containing protein</fullName>
    </recommendedName>
</protein>
<proteinExistence type="predicted"/>
<dbReference type="PANTHER" id="PTHR14677:SF40">
    <property type="entry name" value="CDC48-ASSOCIATED UBIQUITIN-LIKE_ZINC FINGER PROTEIN 1"/>
    <property type="match status" value="1"/>
</dbReference>
<evidence type="ECO:0000313" key="8">
    <source>
        <dbReference type="Proteomes" id="UP000053664"/>
    </source>
</evidence>
<evidence type="ECO:0000313" key="7">
    <source>
        <dbReference type="EMBL" id="EPQ26893.1"/>
    </source>
</evidence>
<feature type="compositionally biased region" description="Low complexity" evidence="5">
    <location>
        <begin position="93"/>
        <end position="109"/>
    </location>
</feature>
<dbReference type="KEGG" id="pfp:PFL1_05528"/>
<dbReference type="InterPro" id="IPR000058">
    <property type="entry name" value="Znf_AN1"/>
</dbReference>
<evidence type="ECO:0000256" key="4">
    <source>
        <dbReference type="PROSITE-ProRule" id="PRU00449"/>
    </source>
</evidence>
<keyword evidence="1" id="KW-0479">Metal-binding</keyword>
<dbReference type="Proteomes" id="UP000053664">
    <property type="component" value="Unassembled WGS sequence"/>
</dbReference>
<feature type="domain" description="AN1-type" evidence="6">
    <location>
        <begin position="1"/>
        <end position="49"/>
    </location>
</feature>
<name>A0A061H339_9BASI</name>
<gene>
    <name evidence="7" type="ORF">PFL1_05528</name>
</gene>
<evidence type="ECO:0000259" key="6">
    <source>
        <dbReference type="PROSITE" id="PS51039"/>
    </source>
</evidence>
<evidence type="ECO:0000256" key="5">
    <source>
        <dbReference type="SAM" id="MobiDB-lite"/>
    </source>
</evidence>
<dbReference type="EMBL" id="KE361642">
    <property type="protein sequence ID" value="EPQ26893.1"/>
    <property type="molecule type" value="Genomic_DNA"/>
</dbReference>
<dbReference type="AlphaFoldDB" id="A0A061H339"/>
<feature type="region of interest" description="Disordered" evidence="5">
    <location>
        <begin position="93"/>
        <end position="145"/>
    </location>
</feature>
<feature type="compositionally biased region" description="Low complexity" evidence="5">
    <location>
        <begin position="62"/>
        <end position="71"/>
    </location>
</feature>
<keyword evidence="3" id="KW-0862">Zinc</keyword>
<keyword evidence="2 4" id="KW-0863">Zinc-finger</keyword>
<evidence type="ECO:0000256" key="1">
    <source>
        <dbReference type="ARBA" id="ARBA00022723"/>
    </source>
</evidence>
<dbReference type="HOGENOM" id="CLU_1564054_0_0_1"/>
<sequence>METGTHCADTSCNRLSFLPITCAYCRSEYCESHFLPEQHSCAAPGALDSTLSDTELVERFARSSSSANRDASTPDRLPCQKRGCRKFSLELAASPSSSSSSSSPQTGTSTGAGAGAGIRLVDGAGGSRTVQPASTAAGPGRPFSHAAPRCERCRGLFCPMHRSAIAHGCTAPPPQTEGQARIKAAEERKKKAAAVLAKHFPNRKT</sequence>
<dbReference type="RefSeq" id="XP_007881255.1">
    <property type="nucleotide sequence ID" value="XM_007883064.1"/>
</dbReference>
<dbReference type="PANTHER" id="PTHR14677">
    <property type="entry name" value="ARSENITE INDUCUBLE RNA ASSOCIATED PROTEIN AIP-1-RELATED"/>
    <property type="match status" value="1"/>
</dbReference>
<dbReference type="eggNOG" id="KOG3183">
    <property type="taxonomic scope" value="Eukaryota"/>
</dbReference>
<evidence type="ECO:0000256" key="2">
    <source>
        <dbReference type="ARBA" id="ARBA00022771"/>
    </source>
</evidence>
<dbReference type="Pfam" id="PF01428">
    <property type="entry name" value="zf-AN1"/>
    <property type="match status" value="1"/>
</dbReference>
<reference evidence="7 8" key="1">
    <citation type="journal article" date="2013" name="Plant Cell">
        <title>The transition from a phytopathogenic smut ancestor to an anamorphic biocontrol agent deciphered by comparative whole-genome analysis.</title>
        <authorList>
            <person name="Lefebvre F."/>
            <person name="Joly D.L."/>
            <person name="Labbe C."/>
            <person name="Teichmann B."/>
            <person name="Linning R."/>
            <person name="Belzile F."/>
            <person name="Bakkeren G."/>
            <person name="Belanger R.R."/>
        </authorList>
    </citation>
    <scope>NUCLEOTIDE SEQUENCE [LARGE SCALE GENOMIC DNA]</scope>
    <source>
        <strain evidence="7 8">PF-1</strain>
    </source>
</reference>
<evidence type="ECO:0000256" key="3">
    <source>
        <dbReference type="ARBA" id="ARBA00022833"/>
    </source>
</evidence>
<dbReference type="PROSITE" id="PS51039">
    <property type="entry name" value="ZF_AN1"/>
    <property type="match status" value="1"/>
</dbReference>
<feature type="region of interest" description="Disordered" evidence="5">
    <location>
        <begin position="61"/>
        <end position="80"/>
    </location>
</feature>
<dbReference type="GO" id="GO:0008270">
    <property type="term" value="F:zinc ion binding"/>
    <property type="evidence" value="ECO:0007669"/>
    <property type="project" value="UniProtKB-KW"/>
</dbReference>
<organism evidence="7 8">
    <name type="scientific">Pseudozyma flocculosa PF-1</name>
    <dbReference type="NCBI Taxonomy" id="1277687"/>
    <lineage>
        <taxon>Eukaryota</taxon>
        <taxon>Fungi</taxon>
        <taxon>Dikarya</taxon>
        <taxon>Basidiomycota</taxon>
        <taxon>Ustilaginomycotina</taxon>
        <taxon>Ustilaginomycetes</taxon>
        <taxon>Ustilaginales</taxon>
        <taxon>Ustilaginaceae</taxon>
        <taxon>Pseudozyma</taxon>
    </lineage>
</organism>
<dbReference type="OrthoDB" id="431929at2759"/>
<dbReference type="Gene3D" id="4.10.1110.10">
    <property type="entry name" value="AN1-like Zinc finger"/>
    <property type="match status" value="2"/>
</dbReference>
<accession>A0A061H339</accession>
<dbReference type="SMART" id="SM00154">
    <property type="entry name" value="ZnF_AN1"/>
    <property type="match status" value="1"/>
</dbReference>
<dbReference type="SUPFAM" id="SSF118310">
    <property type="entry name" value="AN1-like Zinc finger"/>
    <property type="match status" value="2"/>
</dbReference>
<dbReference type="GeneID" id="19319618"/>
<dbReference type="GO" id="GO:0005737">
    <property type="term" value="C:cytoplasm"/>
    <property type="evidence" value="ECO:0007669"/>
    <property type="project" value="TreeGrafter"/>
</dbReference>
<dbReference type="InterPro" id="IPR035896">
    <property type="entry name" value="AN1-like_Znf"/>
</dbReference>